<dbReference type="PANTHER" id="PTHR42847">
    <property type="entry name" value="ALKANESULFONATE MONOOXYGENASE"/>
    <property type="match status" value="1"/>
</dbReference>
<gene>
    <name evidence="6" type="ORF">ACFSPV_16540</name>
</gene>
<dbReference type="RefSeq" id="WP_312377691.1">
    <property type="nucleotide sequence ID" value="NZ_JBHSIH010000001.1"/>
</dbReference>
<evidence type="ECO:0000256" key="3">
    <source>
        <dbReference type="ARBA" id="ARBA00023002"/>
    </source>
</evidence>
<keyword evidence="2" id="KW-0288">FMN</keyword>
<dbReference type="InterPro" id="IPR011251">
    <property type="entry name" value="Luciferase-like_dom"/>
</dbReference>
<comment type="caution">
    <text evidence="6">The sequence shown here is derived from an EMBL/GenBank/DDBJ whole genome shotgun (WGS) entry which is preliminary data.</text>
</comment>
<dbReference type="SUPFAM" id="SSF51679">
    <property type="entry name" value="Bacterial luciferase-like"/>
    <property type="match status" value="1"/>
</dbReference>
<proteinExistence type="predicted"/>
<keyword evidence="3 6" id="KW-0560">Oxidoreductase</keyword>
<keyword evidence="7" id="KW-1185">Reference proteome</keyword>
<dbReference type="NCBIfam" id="TIGR03619">
    <property type="entry name" value="F420_Rv2161c"/>
    <property type="match status" value="1"/>
</dbReference>
<evidence type="ECO:0000256" key="4">
    <source>
        <dbReference type="ARBA" id="ARBA00023033"/>
    </source>
</evidence>
<dbReference type="PANTHER" id="PTHR42847:SF4">
    <property type="entry name" value="ALKANESULFONATE MONOOXYGENASE-RELATED"/>
    <property type="match status" value="1"/>
</dbReference>
<dbReference type="Proteomes" id="UP001597287">
    <property type="component" value="Unassembled WGS sequence"/>
</dbReference>
<feature type="domain" description="Luciferase-like" evidence="5">
    <location>
        <begin position="20"/>
        <end position="259"/>
    </location>
</feature>
<dbReference type="Pfam" id="PF00296">
    <property type="entry name" value="Bac_luciferase"/>
    <property type="match status" value="1"/>
</dbReference>
<name>A0ABW5EUD4_9BURK</name>
<dbReference type="EMBL" id="JBHUIG010000018">
    <property type="protein sequence ID" value="MFD2320314.1"/>
    <property type="molecule type" value="Genomic_DNA"/>
</dbReference>
<organism evidence="6 7">
    <name type="scientific">Delftia deserti</name>
    <dbReference type="NCBI Taxonomy" id="1651218"/>
    <lineage>
        <taxon>Bacteria</taxon>
        <taxon>Pseudomonadati</taxon>
        <taxon>Pseudomonadota</taxon>
        <taxon>Betaproteobacteria</taxon>
        <taxon>Burkholderiales</taxon>
        <taxon>Comamonadaceae</taxon>
        <taxon>Delftia</taxon>
    </lineage>
</organism>
<protein>
    <submittedName>
        <fullName evidence="6">LLM class flavin-dependent oxidoreductase</fullName>
        <ecNumber evidence="6">1.-.-.-</ecNumber>
    </submittedName>
</protein>
<keyword evidence="1" id="KW-0285">Flavoprotein</keyword>
<dbReference type="InterPro" id="IPR019921">
    <property type="entry name" value="Lucif-like_OxRdtase_Rv2161c"/>
</dbReference>
<accession>A0ABW5EUD4</accession>
<evidence type="ECO:0000259" key="5">
    <source>
        <dbReference type="Pfam" id="PF00296"/>
    </source>
</evidence>
<reference evidence="7" key="1">
    <citation type="journal article" date="2019" name="Int. J. Syst. Evol. Microbiol.">
        <title>The Global Catalogue of Microorganisms (GCM) 10K type strain sequencing project: providing services to taxonomists for standard genome sequencing and annotation.</title>
        <authorList>
            <consortium name="The Broad Institute Genomics Platform"/>
            <consortium name="The Broad Institute Genome Sequencing Center for Infectious Disease"/>
            <person name="Wu L."/>
            <person name="Ma J."/>
        </authorList>
    </citation>
    <scope>NUCLEOTIDE SEQUENCE [LARGE SCALE GENOMIC DNA]</scope>
    <source>
        <strain evidence="7">CCUG 62793</strain>
    </source>
</reference>
<dbReference type="GO" id="GO:0016491">
    <property type="term" value="F:oxidoreductase activity"/>
    <property type="evidence" value="ECO:0007669"/>
    <property type="project" value="UniProtKB-KW"/>
</dbReference>
<sequence length="322" mass="35974">MSTLHGTFGIAARNFTAFPQMPDAQALVEYGVRMEELGFDSIWVWDHIFLGVDPHFPIIDSLTLLTAIAARTKKIKLSTGILVLPLRNPVILAKQISSMDQLSNGRMLMAMAAGWYKREFDAVGVPYEQRGKIMGDNLDILKRLWTEDMVNGEWGPHKIPAGVMFPKPVQKPCPLLIGGYADRVLKRAAVEGDGWLTYFYKPDAFVESWSKVCAYALEAGKDPATLMNGNQLPIMVGSSRAAVEETMMKWLNVDFDIAQGSQSTMDSAIMGNVDECVAQLKEHIDAGVQKLVFVPYKYEMEQIEIIAREIVPRLRAYAAQKR</sequence>
<dbReference type="Gene3D" id="3.20.20.30">
    <property type="entry name" value="Luciferase-like domain"/>
    <property type="match status" value="1"/>
</dbReference>
<dbReference type="InterPro" id="IPR036661">
    <property type="entry name" value="Luciferase-like_sf"/>
</dbReference>
<evidence type="ECO:0000256" key="1">
    <source>
        <dbReference type="ARBA" id="ARBA00022630"/>
    </source>
</evidence>
<keyword evidence="4" id="KW-0503">Monooxygenase</keyword>
<evidence type="ECO:0000256" key="2">
    <source>
        <dbReference type="ARBA" id="ARBA00022643"/>
    </source>
</evidence>
<evidence type="ECO:0000313" key="6">
    <source>
        <dbReference type="EMBL" id="MFD2320314.1"/>
    </source>
</evidence>
<evidence type="ECO:0000313" key="7">
    <source>
        <dbReference type="Proteomes" id="UP001597287"/>
    </source>
</evidence>
<dbReference type="EC" id="1.-.-.-" evidence="6"/>
<dbReference type="InterPro" id="IPR050172">
    <property type="entry name" value="SsuD_RutA_monooxygenase"/>
</dbReference>